<evidence type="ECO:0000313" key="2">
    <source>
        <dbReference type="EMBL" id="MEA5140243.1"/>
    </source>
</evidence>
<name>A0ABU5QBY9_9BACT</name>
<evidence type="ECO:0000256" key="1">
    <source>
        <dbReference type="SAM" id="SignalP"/>
    </source>
</evidence>
<feature type="signal peptide" evidence="1">
    <location>
        <begin position="1"/>
        <end position="20"/>
    </location>
</feature>
<organism evidence="2 3">
    <name type="scientific">Arcicella rigui</name>
    <dbReference type="NCBI Taxonomy" id="797020"/>
    <lineage>
        <taxon>Bacteria</taxon>
        <taxon>Pseudomonadati</taxon>
        <taxon>Bacteroidota</taxon>
        <taxon>Cytophagia</taxon>
        <taxon>Cytophagales</taxon>
        <taxon>Flectobacillaceae</taxon>
        <taxon>Arcicella</taxon>
    </lineage>
</organism>
<dbReference type="Proteomes" id="UP001302949">
    <property type="component" value="Unassembled WGS sequence"/>
</dbReference>
<dbReference type="RefSeq" id="WP_323297397.1">
    <property type="nucleotide sequence ID" value="NZ_JAYFUM010000016.1"/>
</dbReference>
<gene>
    <name evidence="2" type="ORF">VB248_13920</name>
</gene>
<dbReference type="EMBL" id="JAYFUM010000016">
    <property type="protein sequence ID" value="MEA5140243.1"/>
    <property type="molecule type" value="Genomic_DNA"/>
</dbReference>
<protein>
    <submittedName>
        <fullName evidence="2">Uncharacterized protein</fullName>
    </submittedName>
</protein>
<comment type="caution">
    <text evidence="2">The sequence shown here is derived from an EMBL/GenBank/DDBJ whole genome shotgun (WGS) entry which is preliminary data.</text>
</comment>
<proteinExistence type="predicted"/>
<sequence length="124" mass="14047">MKKSLLLGMMLSAFCFAAQAKTSGKETVKPEVRISLADSLEFKDYYGSYKMLDNSYFQKLRIFFKAGVLFGQASDYPESKLTKKKDDEFEEENYSAQIIFIRTDGQVTGVKVLVQGQEIIGTKE</sequence>
<accession>A0ABU5QBY9</accession>
<keyword evidence="3" id="KW-1185">Reference proteome</keyword>
<reference evidence="2 3" key="1">
    <citation type="submission" date="2023-12" db="EMBL/GenBank/DDBJ databases">
        <title>Novel species of the genus Arcicella isolated from rivers.</title>
        <authorList>
            <person name="Lu H."/>
        </authorList>
    </citation>
    <scope>NUCLEOTIDE SEQUENCE [LARGE SCALE GENOMIC DNA]</scope>
    <source>
        <strain evidence="2 3">KCTC 23307</strain>
    </source>
</reference>
<evidence type="ECO:0000313" key="3">
    <source>
        <dbReference type="Proteomes" id="UP001302949"/>
    </source>
</evidence>
<keyword evidence="1" id="KW-0732">Signal</keyword>
<feature type="chain" id="PRO_5046197266" evidence="1">
    <location>
        <begin position="21"/>
        <end position="124"/>
    </location>
</feature>